<keyword evidence="9" id="KW-1185">Reference proteome</keyword>
<keyword evidence="5 7" id="KW-0472">Membrane</keyword>
<comment type="subcellular location">
    <subcellularLocation>
        <location evidence="1">Membrane</location>
    </subcellularLocation>
</comment>
<keyword evidence="3 7" id="KW-0812">Transmembrane</keyword>
<dbReference type="PANTHER" id="PTHR31113:SF3">
    <property type="entry name" value="UPF0496 PROTEIN 1"/>
    <property type="match status" value="1"/>
</dbReference>
<evidence type="ECO:0000256" key="2">
    <source>
        <dbReference type="ARBA" id="ARBA00009074"/>
    </source>
</evidence>
<evidence type="ECO:0000256" key="1">
    <source>
        <dbReference type="ARBA" id="ARBA00004370"/>
    </source>
</evidence>
<evidence type="ECO:0000313" key="9">
    <source>
        <dbReference type="Proteomes" id="UP001327560"/>
    </source>
</evidence>
<proteinExistence type="inferred from homology"/>
<feature type="coiled-coil region" evidence="6">
    <location>
        <begin position="232"/>
        <end position="289"/>
    </location>
</feature>
<keyword evidence="4 7" id="KW-1133">Transmembrane helix</keyword>
<evidence type="ECO:0000313" key="8">
    <source>
        <dbReference type="EMBL" id="WOL11820.1"/>
    </source>
</evidence>
<accession>A0AAQ3QKW7</accession>
<sequence>MNLSISQQSSSSSGAPSEFLKSPQSIAFSFSMGCCSTRLVGATVVVPGDGSTDASALEFKKLIQRNPRLLAITEKFHTFIFPGIKKNLDDLIRCLDAAHFRVEPIYSALISFKKAKKKKKNKAFVETVSKLHDFNLAAGDPFAGMNTQELQSTLEQLRILMEELRQIKKGAKERLLSTKRRRKAWNAAFTAVFVGVLICSVVLAALAMPLVAITAATATTTAMKAIVEPCVNSLWERREKKLEEEKAAMEMMRDSGLSLRELDGIQSVAEKLRNDYDALKKDAEFALRGDNDGNAIEVGIMEIKKKIELEGGIRSEIECLKNKVNAFVSEINRVRDEFVKFVRN</sequence>
<dbReference type="GO" id="GO:0016020">
    <property type="term" value="C:membrane"/>
    <property type="evidence" value="ECO:0007669"/>
    <property type="project" value="UniProtKB-SubCell"/>
</dbReference>
<dbReference type="InterPro" id="IPR007749">
    <property type="entry name" value="DUF677"/>
</dbReference>
<evidence type="ECO:0000256" key="6">
    <source>
        <dbReference type="SAM" id="Coils"/>
    </source>
</evidence>
<dbReference type="AlphaFoldDB" id="A0AAQ3QKW7"/>
<keyword evidence="6" id="KW-0175">Coiled coil</keyword>
<evidence type="ECO:0000256" key="4">
    <source>
        <dbReference type="ARBA" id="ARBA00022989"/>
    </source>
</evidence>
<evidence type="ECO:0000256" key="5">
    <source>
        <dbReference type="ARBA" id="ARBA00023136"/>
    </source>
</evidence>
<name>A0AAQ3QKW7_9LILI</name>
<protein>
    <submittedName>
        <fullName evidence="8">Uncharacterized protein</fullName>
    </submittedName>
</protein>
<dbReference type="Proteomes" id="UP001327560">
    <property type="component" value="Chromosome 6"/>
</dbReference>
<comment type="similarity">
    <text evidence="2">Belongs to the UPF0496 family.</text>
</comment>
<evidence type="ECO:0000256" key="7">
    <source>
        <dbReference type="SAM" id="Phobius"/>
    </source>
</evidence>
<evidence type="ECO:0000256" key="3">
    <source>
        <dbReference type="ARBA" id="ARBA00022692"/>
    </source>
</evidence>
<dbReference type="PANTHER" id="PTHR31113">
    <property type="entry name" value="UPF0496 PROTEIN 3-RELATED"/>
    <property type="match status" value="1"/>
</dbReference>
<feature type="coiled-coil region" evidence="6">
    <location>
        <begin position="147"/>
        <end position="181"/>
    </location>
</feature>
<organism evidence="8 9">
    <name type="scientific">Canna indica</name>
    <name type="common">Indian-shot</name>
    <dbReference type="NCBI Taxonomy" id="4628"/>
    <lineage>
        <taxon>Eukaryota</taxon>
        <taxon>Viridiplantae</taxon>
        <taxon>Streptophyta</taxon>
        <taxon>Embryophyta</taxon>
        <taxon>Tracheophyta</taxon>
        <taxon>Spermatophyta</taxon>
        <taxon>Magnoliopsida</taxon>
        <taxon>Liliopsida</taxon>
        <taxon>Zingiberales</taxon>
        <taxon>Cannaceae</taxon>
        <taxon>Canna</taxon>
    </lineage>
</organism>
<reference evidence="8 9" key="1">
    <citation type="submission" date="2023-10" db="EMBL/GenBank/DDBJ databases">
        <title>Chromosome-scale genome assembly provides insights into flower coloration mechanisms of Canna indica.</title>
        <authorList>
            <person name="Li C."/>
        </authorList>
    </citation>
    <scope>NUCLEOTIDE SEQUENCE [LARGE SCALE GENOMIC DNA]</scope>
    <source>
        <tissue evidence="8">Flower</tissue>
    </source>
</reference>
<dbReference type="EMBL" id="CP136895">
    <property type="protein sequence ID" value="WOL11820.1"/>
    <property type="molecule type" value="Genomic_DNA"/>
</dbReference>
<gene>
    <name evidence="8" type="ORF">Cni_G20584</name>
</gene>
<feature type="transmembrane region" description="Helical" evidence="7">
    <location>
        <begin position="184"/>
        <end position="211"/>
    </location>
</feature>
<dbReference type="Pfam" id="PF05055">
    <property type="entry name" value="DUF677"/>
    <property type="match status" value="1"/>
</dbReference>